<dbReference type="InterPro" id="IPR001917">
    <property type="entry name" value="Aminotrans_II_pyridoxalP_BS"/>
</dbReference>
<comment type="pathway">
    <text evidence="4">Lipid metabolism; sphingolipid metabolism.</text>
</comment>
<dbReference type="GO" id="GO:0005783">
    <property type="term" value="C:endoplasmic reticulum"/>
    <property type="evidence" value="ECO:0007669"/>
    <property type="project" value="UniProtKB-SubCell"/>
</dbReference>
<dbReference type="FunFam" id="3.40.640.10:FF:000047">
    <property type="entry name" value="serine palmitoyltransferase 2 isoform X1"/>
    <property type="match status" value="1"/>
</dbReference>
<dbReference type="PROSITE" id="PS00599">
    <property type="entry name" value="AA_TRANSFER_CLASS_2"/>
    <property type="match status" value="1"/>
</dbReference>
<comment type="catalytic activity">
    <reaction evidence="17">
        <text>L-serine + hexadecanoyl-CoA + H(+) = 3-oxosphinganine + CO2 + CoA</text>
        <dbReference type="Rhea" id="RHEA:14761"/>
        <dbReference type="ChEBI" id="CHEBI:15378"/>
        <dbReference type="ChEBI" id="CHEBI:16526"/>
        <dbReference type="ChEBI" id="CHEBI:33384"/>
        <dbReference type="ChEBI" id="CHEBI:57287"/>
        <dbReference type="ChEBI" id="CHEBI:57379"/>
        <dbReference type="ChEBI" id="CHEBI:58299"/>
        <dbReference type="EC" id="2.3.1.50"/>
    </reaction>
</comment>
<evidence type="ECO:0000256" key="4">
    <source>
        <dbReference type="ARBA" id="ARBA00004760"/>
    </source>
</evidence>
<accession>A0A6S7G9P4</accession>
<feature type="domain" description="Aminotransferase class I/classII large" evidence="19">
    <location>
        <begin position="161"/>
        <end position="412"/>
    </location>
</feature>
<evidence type="ECO:0000256" key="17">
    <source>
        <dbReference type="ARBA" id="ARBA00048528"/>
    </source>
</evidence>
<dbReference type="PANTHER" id="PTHR13693">
    <property type="entry name" value="CLASS II AMINOTRANSFERASE/8-AMINO-7-OXONONANOATE SYNTHASE"/>
    <property type="match status" value="1"/>
</dbReference>
<dbReference type="InterPro" id="IPR004839">
    <property type="entry name" value="Aminotransferase_I/II_large"/>
</dbReference>
<evidence type="ECO:0000256" key="16">
    <source>
        <dbReference type="ARBA" id="ARBA00023315"/>
    </source>
</evidence>
<keyword evidence="12" id="KW-0746">Sphingolipid metabolism</keyword>
<evidence type="ECO:0000313" key="20">
    <source>
        <dbReference type="EMBL" id="CAB3990154.1"/>
    </source>
</evidence>
<keyword evidence="10" id="KW-0256">Endoplasmic reticulum</keyword>
<evidence type="ECO:0000256" key="13">
    <source>
        <dbReference type="ARBA" id="ARBA00022989"/>
    </source>
</evidence>
<evidence type="ECO:0000256" key="5">
    <source>
        <dbReference type="ARBA" id="ARBA00004991"/>
    </source>
</evidence>
<dbReference type="GO" id="GO:0016020">
    <property type="term" value="C:membrane"/>
    <property type="evidence" value="ECO:0007669"/>
    <property type="project" value="UniProtKB-SubCell"/>
</dbReference>
<dbReference type="Gene3D" id="3.40.640.10">
    <property type="entry name" value="Type I PLP-dependent aspartate aminotransferase-like (Major domain)"/>
    <property type="match status" value="1"/>
</dbReference>
<evidence type="ECO:0000256" key="7">
    <source>
        <dbReference type="ARBA" id="ARBA00013220"/>
    </source>
</evidence>
<comment type="similarity">
    <text evidence="6 18">Belongs to the class-II pyridoxal-phosphate-dependent aminotransferase family.</text>
</comment>
<dbReference type="InterPro" id="IPR015421">
    <property type="entry name" value="PyrdxlP-dep_Trfase_major"/>
</dbReference>
<dbReference type="InterPro" id="IPR015424">
    <property type="entry name" value="PyrdxlP-dep_Trfase"/>
</dbReference>
<dbReference type="GO" id="GO:0017059">
    <property type="term" value="C:serine palmitoyltransferase complex"/>
    <property type="evidence" value="ECO:0007669"/>
    <property type="project" value="TreeGrafter"/>
</dbReference>
<evidence type="ECO:0000256" key="12">
    <source>
        <dbReference type="ARBA" id="ARBA00022919"/>
    </source>
</evidence>
<evidence type="ECO:0000259" key="19">
    <source>
        <dbReference type="Pfam" id="PF00155"/>
    </source>
</evidence>
<dbReference type="InterPro" id="IPR050087">
    <property type="entry name" value="AON_synthase_class-II"/>
</dbReference>
<dbReference type="Proteomes" id="UP001152795">
    <property type="component" value="Unassembled WGS sequence"/>
</dbReference>
<keyword evidence="16" id="KW-0012">Acyltransferase</keyword>
<keyword evidence="8" id="KW-0808">Transferase</keyword>
<keyword evidence="15" id="KW-0472">Membrane</keyword>
<evidence type="ECO:0000313" key="21">
    <source>
        <dbReference type="Proteomes" id="UP001152795"/>
    </source>
</evidence>
<dbReference type="EC" id="2.3.1.50" evidence="7"/>
<evidence type="ECO:0000256" key="8">
    <source>
        <dbReference type="ARBA" id="ARBA00022679"/>
    </source>
</evidence>
<evidence type="ECO:0000256" key="15">
    <source>
        <dbReference type="ARBA" id="ARBA00023136"/>
    </source>
</evidence>
<dbReference type="GO" id="GO:0046513">
    <property type="term" value="P:ceramide biosynthetic process"/>
    <property type="evidence" value="ECO:0007669"/>
    <property type="project" value="TreeGrafter"/>
</dbReference>
<dbReference type="EMBL" id="CACRXK020001612">
    <property type="protein sequence ID" value="CAB3990154.1"/>
    <property type="molecule type" value="Genomic_DNA"/>
</dbReference>
<dbReference type="AlphaFoldDB" id="A0A6S7G9P4"/>
<dbReference type="GO" id="GO:0030170">
    <property type="term" value="F:pyridoxal phosphate binding"/>
    <property type="evidence" value="ECO:0007669"/>
    <property type="project" value="InterPro"/>
</dbReference>
<evidence type="ECO:0000256" key="9">
    <source>
        <dbReference type="ARBA" id="ARBA00022692"/>
    </source>
</evidence>
<keyword evidence="14" id="KW-0443">Lipid metabolism</keyword>
<evidence type="ECO:0000256" key="11">
    <source>
        <dbReference type="ARBA" id="ARBA00022898"/>
    </source>
</evidence>
<dbReference type="OrthoDB" id="65434at2759"/>
<comment type="pathway">
    <text evidence="5">Sphingolipid metabolism.</text>
</comment>
<keyword evidence="21" id="KW-1185">Reference proteome</keyword>
<feature type="non-terminal residue" evidence="20">
    <location>
        <position position="1"/>
    </location>
</feature>
<organism evidence="20 21">
    <name type="scientific">Paramuricea clavata</name>
    <name type="common">Red gorgonian</name>
    <name type="synonym">Violescent sea-whip</name>
    <dbReference type="NCBI Taxonomy" id="317549"/>
    <lineage>
        <taxon>Eukaryota</taxon>
        <taxon>Metazoa</taxon>
        <taxon>Cnidaria</taxon>
        <taxon>Anthozoa</taxon>
        <taxon>Octocorallia</taxon>
        <taxon>Malacalcyonacea</taxon>
        <taxon>Plexauridae</taxon>
        <taxon>Paramuricea</taxon>
    </lineage>
</organism>
<gene>
    <name evidence="20" type="ORF">PACLA_8A017700</name>
</gene>
<comment type="caution">
    <text evidence="20">The sequence shown here is derived from an EMBL/GenBank/DDBJ whole genome shotgun (WGS) entry which is preliminary data.</text>
</comment>
<evidence type="ECO:0000256" key="14">
    <source>
        <dbReference type="ARBA" id="ARBA00023098"/>
    </source>
</evidence>
<name>A0A6S7G9P4_PARCT</name>
<dbReference type="GO" id="GO:0046512">
    <property type="term" value="P:sphingosine biosynthetic process"/>
    <property type="evidence" value="ECO:0007669"/>
    <property type="project" value="TreeGrafter"/>
</dbReference>
<reference evidence="20" key="1">
    <citation type="submission" date="2020-04" db="EMBL/GenBank/DDBJ databases">
        <authorList>
            <person name="Alioto T."/>
            <person name="Alioto T."/>
            <person name="Gomez Garrido J."/>
        </authorList>
    </citation>
    <scope>NUCLEOTIDE SEQUENCE</scope>
    <source>
        <strain evidence="20">A484AB</strain>
    </source>
</reference>
<evidence type="ECO:0000256" key="6">
    <source>
        <dbReference type="ARBA" id="ARBA00008392"/>
    </source>
</evidence>
<proteinExistence type="inferred from homology"/>
<keyword evidence="9" id="KW-0812">Transmembrane</keyword>
<comment type="cofactor">
    <cofactor evidence="1 18">
        <name>pyridoxal 5'-phosphate</name>
        <dbReference type="ChEBI" id="CHEBI:597326"/>
    </cofactor>
</comment>
<keyword evidence="13" id="KW-1133">Transmembrane helix</keyword>
<evidence type="ECO:0000256" key="18">
    <source>
        <dbReference type="RuleBase" id="RU003693"/>
    </source>
</evidence>
<dbReference type="GO" id="GO:0004758">
    <property type="term" value="F:serine C-palmitoyltransferase activity"/>
    <property type="evidence" value="ECO:0007669"/>
    <property type="project" value="UniProtKB-EC"/>
</dbReference>
<sequence>MNGHVVVKAEMCDPSRLVLQNGIDNKSKEAKENGVNGYRVHSSEQDLHSKPVHCEEFEATPLWIAVLTYMSYAILILFGYMRDLMRFYGLEKSRAYKERGNEGFVPLYASFESFYTRNLYRRSMDCFNRPICSLPGAEIDLMERLSDDNNWTYRLTGKSSKALNLGSYNYLGFSANSGPCTDASEHAIREHALATCSTRQEYGTLDIHVELERLVARFIGKEAAMVFGMGFATNSTNLPTLVDRKCLIVSDELNHSSLILGARLSGAKIKIFRHNDMAHLEQILRSAVVQGQPRTHKAWKKILIIVEGVYSMEGSIVKLPEVIALKKKYKAYIYLDEAHSIGAMGPNGRGVADYYGVDRNDIDIMMGTFTKSFGSVGGYIAASKEIIDHIRWSSHSAAYASSMSAPCAQQIISCMKIIMGEDGTDEVSHSLGILRFN</sequence>
<dbReference type="Gene3D" id="3.90.1150.10">
    <property type="entry name" value="Aspartate Aminotransferase, domain 1"/>
    <property type="match status" value="1"/>
</dbReference>
<evidence type="ECO:0000256" key="10">
    <source>
        <dbReference type="ARBA" id="ARBA00022824"/>
    </source>
</evidence>
<protein>
    <recommendedName>
        <fullName evidence="7">serine C-palmitoyltransferase</fullName>
        <ecNumber evidence="7">2.3.1.50</ecNumber>
    </recommendedName>
</protein>
<dbReference type="Pfam" id="PF00155">
    <property type="entry name" value="Aminotran_1_2"/>
    <property type="match status" value="1"/>
</dbReference>
<dbReference type="InterPro" id="IPR015422">
    <property type="entry name" value="PyrdxlP-dep_Trfase_small"/>
</dbReference>
<comment type="subcellular location">
    <subcellularLocation>
        <location evidence="2">Endoplasmic reticulum</location>
    </subcellularLocation>
    <subcellularLocation>
        <location evidence="3">Membrane</location>
    </subcellularLocation>
</comment>
<dbReference type="SUPFAM" id="SSF53383">
    <property type="entry name" value="PLP-dependent transferases"/>
    <property type="match status" value="1"/>
</dbReference>
<evidence type="ECO:0000256" key="2">
    <source>
        <dbReference type="ARBA" id="ARBA00004240"/>
    </source>
</evidence>
<dbReference type="PANTHER" id="PTHR13693:SF3">
    <property type="entry name" value="LD36009P"/>
    <property type="match status" value="1"/>
</dbReference>
<evidence type="ECO:0000256" key="3">
    <source>
        <dbReference type="ARBA" id="ARBA00004370"/>
    </source>
</evidence>
<keyword evidence="11 18" id="KW-0663">Pyridoxal phosphate</keyword>
<evidence type="ECO:0000256" key="1">
    <source>
        <dbReference type="ARBA" id="ARBA00001933"/>
    </source>
</evidence>